<dbReference type="PANTHER" id="PTHR43877">
    <property type="entry name" value="AMINOALKYLPHOSPHONATE N-ACETYLTRANSFERASE-RELATED-RELATED"/>
    <property type="match status" value="1"/>
</dbReference>
<dbReference type="GO" id="GO:0016747">
    <property type="term" value="F:acyltransferase activity, transferring groups other than amino-acyl groups"/>
    <property type="evidence" value="ECO:0007669"/>
    <property type="project" value="InterPro"/>
</dbReference>
<dbReference type="InterPro" id="IPR050832">
    <property type="entry name" value="Bact_Acetyltransf"/>
</dbReference>
<organism evidence="6">
    <name type="scientific">uncultured Rubrobacteraceae bacterium</name>
    <dbReference type="NCBI Taxonomy" id="349277"/>
    <lineage>
        <taxon>Bacteria</taxon>
        <taxon>Bacillati</taxon>
        <taxon>Actinomycetota</taxon>
        <taxon>Rubrobacteria</taxon>
        <taxon>Rubrobacterales</taxon>
        <taxon>Rubrobacteraceae</taxon>
        <taxon>environmental samples</taxon>
    </lineage>
</organism>
<name>A0A6J4R182_9ACTN</name>
<dbReference type="PROSITE" id="PS51186">
    <property type="entry name" value="GNAT"/>
    <property type="match status" value="1"/>
</dbReference>
<proteinExistence type="predicted"/>
<keyword evidence="3" id="KW-0812">Transmembrane</keyword>
<evidence type="ECO:0000256" key="1">
    <source>
        <dbReference type="ARBA" id="ARBA00022679"/>
    </source>
</evidence>
<dbReference type="InterPro" id="IPR016181">
    <property type="entry name" value="Acyl_CoA_acyltransferase"/>
</dbReference>
<reference evidence="6" key="1">
    <citation type="submission" date="2020-02" db="EMBL/GenBank/DDBJ databases">
        <authorList>
            <person name="Meier V. D."/>
        </authorList>
    </citation>
    <scope>NUCLEOTIDE SEQUENCE</scope>
    <source>
        <strain evidence="6">AVDCRST_MAG28</strain>
    </source>
</reference>
<evidence type="ECO:0008006" key="7">
    <source>
        <dbReference type="Google" id="ProtNLM"/>
    </source>
</evidence>
<feature type="domain" description="HTH marR-type" evidence="4">
    <location>
        <begin position="42"/>
        <end position="176"/>
    </location>
</feature>
<evidence type="ECO:0000313" key="6">
    <source>
        <dbReference type="EMBL" id="CAA9458192.1"/>
    </source>
</evidence>
<sequence>MYGQISPLKRCTFPYLRWWGGAASPALAAVLWLYLTMVREIPPDDVALVRRFNRTVTERIGALEESFLGRDRPLGASRLLWEVGEDGADLHELRDRLGLDSGYASRLVRRLEREGLVAVEAHPDDRRRRRLRLTAAGLAEVRELDRLSDLAAAEMLGGVPAGRRGRLLAAVAEVERSLRAALMDIDVKDPRHPDVVRCFARYAEELDARFDGGFDAGKSISADPEELTPPAGYCVVARLRGVPVGCGALKLHGTAPAELKRMWVDPSTRGLGVGLRLLESLEALARESGVRVLRLETNHALGEAIELYRGAGFAEVAPFNDEPYAHHWFEKVLS</sequence>
<dbReference type="Gene3D" id="1.10.10.10">
    <property type="entry name" value="Winged helix-like DNA-binding domain superfamily/Winged helix DNA-binding domain"/>
    <property type="match status" value="1"/>
</dbReference>
<dbReference type="AlphaFoldDB" id="A0A6J4R182"/>
<dbReference type="InterPro" id="IPR000182">
    <property type="entry name" value="GNAT_dom"/>
</dbReference>
<evidence type="ECO:0000256" key="3">
    <source>
        <dbReference type="SAM" id="Phobius"/>
    </source>
</evidence>
<dbReference type="InterPro" id="IPR000835">
    <property type="entry name" value="HTH_MarR-typ"/>
</dbReference>
<evidence type="ECO:0000256" key="2">
    <source>
        <dbReference type="ARBA" id="ARBA00023315"/>
    </source>
</evidence>
<evidence type="ECO:0000259" key="5">
    <source>
        <dbReference type="PROSITE" id="PS51186"/>
    </source>
</evidence>
<keyword evidence="1" id="KW-0808">Transferase</keyword>
<dbReference type="InterPro" id="IPR036388">
    <property type="entry name" value="WH-like_DNA-bd_sf"/>
</dbReference>
<dbReference type="SUPFAM" id="SSF55729">
    <property type="entry name" value="Acyl-CoA N-acyltransferases (Nat)"/>
    <property type="match status" value="1"/>
</dbReference>
<dbReference type="Gene3D" id="3.40.630.30">
    <property type="match status" value="1"/>
</dbReference>
<keyword evidence="3" id="KW-0472">Membrane</keyword>
<dbReference type="InterPro" id="IPR036390">
    <property type="entry name" value="WH_DNA-bd_sf"/>
</dbReference>
<keyword evidence="2" id="KW-0012">Acyltransferase</keyword>
<keyword evidence="3" id="KW-1133">Transmembrane helix</keyword>
<gene>
    <name evidence="6" type="ORF">AVDCRST_MAG28-2809</name>
</gene>
<evidence type="ECO:0000259" key="4">
    <source>
        <dbReference type="PROSITE" id="PS50995"/>
    </source>
</evidence>
<dbReference type="Pfam" id="PF12802">
    <property type="entry name" value="MarR_2"/>
    <property type="match status" value="1"/>
</dbReference>
<dbReference type="SMART" id="SM00347">
    <property type="entry name" value="HTH_MARR"/>
    <property type="match status" value="1"/>
</dbReference>
<dbReference type="SUPFAM" id="SSF46785">
    <property type="entry name" value="Winged helix' DNA-binding domain"/>
    <property type="match status" value="1"/>
</dbReference>
<feature type="transmembrane region" description="Helical" evidence="3">
    <location>
        <begin position="16"/>
        <end position="35"/>
    </location>
</feature>
<accession>A0A6J4R182</accession>
<dbReference type="PANTHER" id="PTHR43877:SF2">
    <property type="entry name" value="AMINOALKYLPHOSPHONATE N-ACETYLTRANSFERASE-RELATED"/>
    <property type="match status" value="1"/>
</dbReference>
<dbReference type="PROSITE" id="PS50995">
    <property type="entry name" value="HTH_MARR_2"/>
    <property type="match status" value="1"/>
</dbReference>
<dbReference type="GO" id="GO:0003700">
    <property type="term" value="F:DNA-binding transcription factor activity"/>
    <property type="evidence" value="ECO:0007669"/>
    <property type="project" value="InterPro"/>
</dbReference>
<dbReference type="Pfam" id="PF00583">
    <property type="entry name" value="Acetyltransf_1"/>
    <property type="match status" value="1"/>
</dbReference>
<protein>
    <recommendedName>
        <fullName evidence="7">Transcriptional regulator, MarR family</fullName>
    </recommendedName>
</protein>
<dbReference type="CDD" id="cd04301">
    <property type="entry name" value="NAT_SF"/>
    <property type="match status" value="1"/>
</dbReference>
<dbReference type="EMBL" id="CADCVE010000062">
    <property type="protein sequence ID" value="CAA9458192.1"/>
    <property type="molecule type" value="Genomic_DNA"/>
</dbReference>
<feature type="domain" description="N-acetyltransferase" evidence="5">
    <location>
        <begin position="185"/>
        <end position="334"/>
    </location>
</feature>